<accession>A0A2K0TXQ0</accession>
<dbReference type="EMBL" id="MTYI01000162">
    <property type="protein sequence ID" value="PNP50317.1"/>
    <property type="molecule type" value="Genomic_DNA"/>
</dbReference>
<reference evidence="2 3" key="1">
    <citation type="submission" date="2017-02" db="EMBL/GenBank/DDBJ databases">
        <title>Genomes of Trichoderma spp. with biocontrol activity.</title>
        <authorList>
            <person name="Gardiner D."/>
            <person name="Kazan K."/>
            <person name="Vos C."/>
            <person name="Harvey P."/>
        </authorList>
    </citation>
    <scope>NUCLEOTIDE SEQUENCE [LARGE SCALE GENOMIC DNA]</scope>
    <source>
        <strain evidence="2 3">Tr1</strain>
    </source>
</reference>
<dbReference type="AlphaFoldDB" id="A0A2K0TXQ0"/>
<dbReference type="InterPro" id="IPR036291">
    <property type="entry name" value="NAD(P)-bd_dom_sf"/>
</dbReference>
<protein>
    <recommendedName>
        <fullName evidence="4">Retinol dehydrogenase 12</fullName>
    </recommendedName>
</protein>
<dbReference type="GO" id="GO:0016491">
    <property type="term" value="F:oxidoreductase activity"/>
    <property type="evidence" value="ECO:0007669"/>
    <property type="project" value="UniProtKB-KW"/>
</dbReference>
<keyword evidence="1" id="KW-0560">Oxidoreductase</keyword>
<organism evidence="2 3">
    <name type="scientific">Trichoderma harzianum</name>
    <name type="common">Hypocrea lixii</name>
    <dbReference type="NCBI Taxonomy" id="5544"/>
    <lineage>
        <taxon>Eukaryota</taxon>
        <taxon>Fungi</taxon>
        <taxon>Dikarya</taxon>
        <taxon>Ascomycota</taxon>
        <taxon>Pezizomycotina</taxon>
        <taxon>Sordariomycetes</taxon>
        <taxon>Hypocreomycetidae</taxon>
        <taxon>Hypocreales</taxon>
        <taxon>Hypocreaceae</taxon>
        <taxon>Trichoderma</taxon>
    </lineage>
</organism>
<proteinExistence type="predicted"/>
<evidence type="ECO:0000256" key="1">
    <source>
        <dbReference type="ARBA" id="ARBA00023002"/>
    </source>
</evidence>
<dbReference type="OrthoDB" id="191139at2759"/>
<dbReference type="Gene3D" id="3.40.50.720">
    <property type="entry name" value="NAD(P)-binding Rossmann-like Domain"/>
    <property type="match status" value="1"/>
</dbReference>
<dbReference type="PANTHER" id="PTHR43157:SF31">
    <property type="entry name" value="PHOSPHATIDYLINOSITOL-GLYCAN BIOSYNTHESIS CLASS F PROTEIN"/>
    <property type="match status" value="1"/>
</dbReference>
<dbReference type="InterPro" id="IPR002347">
    <property type="entry name" value="SDR_fam"/>
</dbReference>
<name>A0A2K0TXQ0_TRIHA</name>
<evidence type="ECO:0000313" key="2">
    <source>
        <dbReference type="EMBL" id="PNP50317.1"/>
    </source>
</evidence>
<dbReference type="Pfam" id="PF00106">
    <property type="entry name" value="adh_short"/>
    <property type="match status" value="1"/>
</dbReference>
<dbReference type="SUPFAM" id="SSF51735">
    <property type="entry name" value="NAD(P)-binding Rossmann-fold domains"/>
    <property type="match status" value="1"/>
</dbReference>
<dbReference type="PRINTS" id="PR00081">
    <property type="entry name" value="GDHRDH"/>
</dbReference>
<comment type="caution">
    <text evidence="2">The sequence shown here is derived from an EMBL/GenBank/DDBJ whole genome shotgun (WGS) entry which is preliminary data.</text>
</comment>
<evidence type="ECO:0008006" key="4">
    <source>
        <dbReference type="Google" id="ProtNLM"/>
    </source>
</evidence>
<sequence length="345" mass="38003">MAPKFDITPQQRASQLAFFQRQLFRSPPAWTQKDVDLSGKTAIVTGSNTGLGFECSRQLLDLGLERLILAVRSEANGEEAKKALLSGLNHGRAAIIEVWKLDLSSYDSIMAFAERTKTLERLDIVVHNAGLVKSSFQKNNSTGHEETVQVNYLALVLFTLLLLPVMKEKSVSGQPGHLTIVSSDTAAWAAFKERNSEPLLAGLDKPESFDIQDQYATSKLLGHMFLTELVKRVPSSVAIINAPNPGLCKSNLAREMTSPFQKAFMAIFYFLLGRTLSVGARAFTDAVVKQGAESHGQYLEDGKVQPMAPLVYEPEGEKIAEKLWRETMDELAFANVANIVDSLSR</sequence>
<dbReference type="Proteomes" id="UP000236290">
    <property type="component" value="Unassembled WGS sequence"/>
</dbReference>
<evidence type="ECO:0000313" key="3">
    <source>
        <dbReference type="Proteomes" id="UP000236290"/>
    </source>
</evidence>
<gene>
    <name evidence="2" type="ORF">THARTR1_09025</name>
</gene>
<dbReference type="PANTHER" id="PTHR43157">
    <property type="entry name" value="PHOSPHATIDYLINOSITOL-GLYCAN BIOSYNTHESIS CLASS F PROTEIN-RELATED"/>
    <property type="match status" value="1"/>
</dbReference>